<protein>
    <recommendedName>
        <fullName evidence="2">F-box domain-containing protein</fullName>
    </recommendedName>
</protein>
<dbReference type="CDD" id="cd09917">
    <property type="entry name" value="F-box_SF"/>
    <property type="match status" value="1"/>
</dbReference>
<dbReference type="InterPro" id="IPR036047">
    <property type="entry name" value="F-box-like_dom_sf"/>
</dbReference>
<evidence type="ECO:0000313" key="3">
    <source>
        <dbReference type="EMBL" id="GBE81509.1"/>
    </source>
</evidence>
<keyword evidence="1" id="KW-1133">Transmembrane helix</keyword>
<evidence type="ECO:0000256" key="1">
    <source>
        <dbReference type="SAM" id="Phobius"/>
    </source>
</evidence>
<dbReference type="OrthoDB" id="2797048at2759"/>
<gene>
    <name evidence="3" type="ORF">SCP_0312380</name>
</gene>
<proteinExistence type="predicted"/>
<reference evidence="3 4" key="1">
    <citation type="journal article" date="2018" name="Sci. Rep.">
        <title>Genome sequence of the cauliflower mushroom Sparassis crispa (Hanabiratake) and its association with beneficial usage.</title>
        <authorList>
            <person name="Kiyama R."/>
            <person name="Furutani Y."/>
            <person name="Kawaguchi K."/>
            <person name="Nakanishi T."/>
        </authorList>
    </citation>
    <scope>NUCLEOTIDE SEQUENCE [LARGE SCALE GENOMIC DNA]</scope>
</reference>
<keyword evidence="1" id="KW-0472">Membrane</keyword>
<evidence type="ECO:0000259" key="2">
    <source>
        <dbReference type="PROSITE" id="PS50181"/>
    </source>
</evidence>
<evidence type="ECO:0000313" key="4">
    <source>
        <dbReference type="Proteomes" id="UP000287166"/>
    </source>
</evidence>
<accession>A0A401GH66</accession>
<dbReference type="InterPro" id="IPR001810">
    <property type="entry name" value="F-box_dom"/>
</dbReference>
<dbReference type="GeneID" id="38778426"/>
<dbReference type="EMBL" id="BFAD01000003">
    <property type="protein sequence ID" value="GBE81509.1"/>
    <property type="molecule type" value="Genomic_DNA"/>
</dbReference>
<dbReference type="SUPFAM" id="SSF81383">
    <property type="entry name" value="F-box domain"/>
    <property type="match status" value="1"/>
</dbReference>
<dbReference type="PROSITE" id="PS50181">
    <property type="entry name" value="FBOX"/>
    <property type="match status" value="1"/>
</dbReference>
<dbReference type="Pfam" id="PF12937">
    <property type="entry name" value="F-box-like"/>
    <property type="match status" value="1"/>
</dbReference>
<dbReference type="Gene3D" id="1.20.1280.50">
    <property type="match status" value="1"/>
</dbReference>
<feature type="transmembrane region" description="Helical" evidence="1">
    <location>
        <begin position="20"/>
        <end position="37"/>
    </location>
</feature>
<dbReference type="Proteomes" id="UP000287166">
    <property type="component" value="Unassembled WGS sequence"/>
</dbReference>
<dbReference type="InParanoid" id="A0A401GH66"/>
<organism evidence="3 4">
    <name type="scientific">Sparassis crispa</name>
    <dbReference type="NCBI Taxonomy" id="139825"/>
    <lineage>
        <taxon>Eukaryota</taxon>
        <taxon>Fungi</taxon>
        <taxon>Dikarya</taxon>
        <taxon>Basidiomycota</taxon>
        <taxon>Agaricomycotina</taxon>
        <taxon>Agaricomycetes</taxon>
        <taxon>Polyporales</taxon>
        <taxon>Sparassidaceae</taxon>
        <taxon>Sparassis</taxon>
    </lineage>
</organism>
<keyword evidence="4" id="KW-1185">Reference proteome</keyword>
<name>A0A401GH66_9APHY</name>
<dbReference type="RefSeq" id="XP_027612422.1">
    <property type="nucleotide sequence ID" value="XM_027756621.1"/>
</dbReference>
<feature type="domain" description="F-box" evidence="2">
    <location>
        <begin position="19"/>
        <end position="65"/>
    </location>
</feature>
<sequence length="527" mass="59271">MAPAKKRQSKGKQKNGKAKAKAFGLPFEITAAILALLDFRDILMCQRVSKDFNQVIRESVQLQYTIELGVANYVDGPAEAKLAVGDRLKLLKQSQETWKDFDFKLKKLIEPGKAVNQWAFCGGVLVLTYLDDNTQTTNRNYQYFDNIMVCYVRSGGPEPEFETCCFDETFTDFAMDPSQDLIVLWDRSSVSDEDGLSISFRTLSTLDPHDRAKDGYVDLPFHDPGGGESVQIFGDLVVAIGFMSSKIILMDWTTGAKRTLSGCFTGGCLLSDSCLVVAKMVAEKKDLCLDVYAIKRTKKHALTLTLAAHFELPALREQMVCDISFASFGSSASSGIPASDGEPDPARPFSTSPIPSMVLLKLRVDHEYGHWLPGNYAVFAETILFLSVVGDVLSHRKRKPTTFSWEEWGPDSTWWFDGNTVGSDTEWKEARWKDAMHGFRVMLPDSILDFNVVDIMRSLAELSAEDEDSDAEFMYETDWHTTIKKGTVAPDSDTYFVKKVRTYAPYRRTELSETSLSESYYFYMLDE</sequence>
<keyword evidence="1" id="KW-0812">Transmembrane</keyword>
<dbReference type="AlphaFoldDB" id="A0A401GH66"/>
<comment type="caution">
    <text evidence="3">The sequence shown here is derived from an EMBL/GenBank/DDBJ whole genome shotgun (WGS) entry which is preliminary data.</text>
</comment>